<dbReference type="InterPro" id="IPR002110">
    <property type="entry name" value="Ankyrin_rpt"/>
</dbReference>
<dbReference type="AlphaFoldDB" id="A0A7N2KYA0"/>
<dbReference type="Gramene" id="QL02p068376:mrna">
    <property type="protein sequence ID" value="QL02p068376:mrna"/>
    <property type="gene ID" value="QL02p068376"/>
</dbReference>
<evidence type="ECO:0008006" key="4">
    <source>
        <dbReference type="Google" id="ProtNLM"/>
    </source>
</evidence>
<dbReference type="PROSITE" id="PS50297">
    <property type="entry name" value="ANK_REP_REGION"/>
    <property type="match status" value="1"/>
</dbReference>
<dbReference type="Gene3D" id="1.25.40.20">
    <property type="entry name" value="Ankyrin repeat-containing domain"/>
    <property type="match status" value="1"/>
</dbReference>
<keyword evidence="1" id="KW-0040">ANK repeat</keyword>
<evidence type="ECO:0000313" key="2">
    <source>
        <dbReference type="EnsemblPlants" id="QL02p068376:mrna"/>
    </source>
</evidence>
<keyword evidence="3" id="KW-1185">Reference proteome</keyword>
<name>A0A7N2KYA0_QUELO</name>
<dbReference type="SUPFAM" id="SSF48403">
    <property type="entry name" value="Ankyrin repeat"/>
    <property type="match status" value="1"/>
</dbReference>
<dbReference type="InParanoid" id="A0A7N2KYA0"/>
<sequence>MTTDDVNSETARIERTKLYLAALKGDWKSVENMKEIQRKITKAEETTLHVAAVANKEDFVRNLVSNGMSSDDLKVENIAGNTALSYAAATGNVNVAKVMLEKNKDLANLGIALEMLKANPNFATAKDELQETTLHVLARNPSAFVSGSRPGLLRRHLNIPCELFRLQNS</sequence>
<dbReference type="PANTHER" id="PTHR24121:SF21">
    <property type="entry name" value="ANKYRIN REPEAT FAMILY PROTEIN"/>
    <property type="match status" value="1"/>
</dbReference>
<dbReference type="EnsemblPlants" id="QL02p068376:mrna">
    <property type="protein sequence ID" value="QL02p068376:mrna"/>
    <property type="gene ID" value="QL02p068376"/>
</dbReference>
<evidence type="ECO:0000256" key="1">
    <source>
        <dbReference type="PROSITE-ProRule" id="PRU00023"/>
    </source>
</evidence>
<dbReference type="Proteomes" id="UP000594261">
    <property type="component" value="Chromosome 2"/>
</dbReference>
<accession>A0A7N2KYA0</accession>
<reference evidence="2" key="2">
    <citation type="submission" date="2021-01" db="UniProtKB">
        <authorList>
            <consortium name="EnsemblPlants"/>
        </authorList>
    </citation>
    <scope>IDENTIFICATION</scope>
</reference>
<evidence type="ECO:0000313" key="3">
    <source>
        <dbReference type="Proteomes" id="UP000594261"/>
    </source>
</evidence>
<dbReference type="InterPro" id="IPR036770">
    <property type="entry name" value="Ankyrin_rpt-contain_sf"/>
</dbReference>
<dbReference type="PROSITE" id="PS50088">
    <property type="entry name" value="ANK_REPEAT"/>
    <property type="match status" value="1"/>
</dbReference>
<proteinExistence type="predicted"/>
<dbReference type="SMART" id="SM00248">
    <property type="entry name" value="ANK"/>
    <property type="match status" value="2"/>
</dbReference>
<dbReference type="PANTHER" id="PTHR24121">
    <property type="entry name" value="NO MECHANORECEPTOR POTENTIAL C, ISOFORM D-RELATED"/>
    <property type="match status" value="1"/>
</dbReference>
<dbReference type="Pfam" id="PF12796">
    <property type="entry name" value="Ank_2"/>
    <property type="match status" value="1"/>
</dbReference>
<organism evidence="2 3">
    <name type="scientific">Quercus lobata</name>
    <name type="common">Valley oak</name>
    <dbReference type="NCBI Taxonomy" id="97700"/>
    <lineage>
        <taxon>Eukaryota</taxon>
        <taxon>Viridiplantae</taxon>
        <taxon>Streptophyta</taxon>
        <taxon>Embryophyta</taxon>
        <taxon>Tracheophyta</taxon>
        <taxon>Spermatophyta</taxon>
        <taxon>Magnoliopsida</taxon>
        <taxon>eudicotyledons</taxon>
        <taxon>Gunneridae</taxon>
        <taxon>Pentapetalae</taxon>
        <taxon>rosids</taxon>
        <taxon>fabids</taxon>
        <taxon>Fagales</taxon>
        <taxon>Fagaceae</taxon>
        <taxon>Quercus</taxon>
    </lineage>
</organism>
<reference evidence="3" key="1">
    <citation type="journal article" date="2016" name="G3 (Bethesda)">
        <title>First Draft Assembly and Annotation of the Genome of a California Endemic Oak Quercus lobata Nee (Fagaceae).</title>
        <authorList>
            <person name="Sork V.L."/>
            <person name="Fitz-Gibbon S.T."/>
            <person name="Puiu D."/>
            <person name="Crepeau M."/>
            <person name="Gugger P.F."/>
            <person name="Sherman R."/>
            <person name="Stevens K."/>
            <person name="Langley C.H."/>
            <person name="Pellegrini M."/>
            <person name="Salzberg S.L."/>
        </authorList>
    </citation>
    <scope>NUCLEOTIDE SEQUENCE [LARGE SCALE GENOMIC DNA]</scope>
    <source>
        <strain evidence="3">cv. SW786</strain>
    </source>
</reference>
<feature type="repeat" description="ANK" evidence="1">
    <location>
        <begin position="79"/>
        <end position="106"/>
    </location>
</feature>
<protein>
    <recommendedName>
        <fullName evidence="4">Ankyrin repeat-containing protein</fullName>
    </recommendedName>
</protein>